<dbReference type="EMBL" id="QLTT01000004">
    <property type="protein sequence ID" value="RAS66098.1"/>
    <property type="molecule type" value="Genomic_DNA"/>
</dbReference>
<evidence type="ECO:0000313" key="1">
    <source>
        <dbReference type="EMBL" id="PWK85097.1"/>
    </source>
</evidence>
<dbReference type="EMBL" id="QGHB01000007">
    <property type="protein sequence ID" value="PWK85097.1"/>
    <property type="molecule type" value="Genomic_DNA"/>
</dbReference>
<reference evidence="1 3" key="1">
    <citation type="submission" date="2018-05" db="EMBL/GenBank/DDBJ databases">
        <title>Genomic Encyclopedia of Type Strains, Phase IV (KMG-IV): sequencing the most valuable type-strain genomes for metagenomic binning, comparative biology and taxonomic classification.</title>
        <authorList>
            <person name="Goeker M."/>
        </authorList>
    </citation>
    <scope>NUCLEOTIDE SEQUENCE [LARGE SCALE GENOMIC DNA]</scope>
    <source>
        <strain evidence="2 4">DSM 45479</strain>
        <strain evidence="1 3">DSM 45480</strain>
    </source>
</reference>
<evidence type="ECO:0000313" key="2">
    <source>
        <dbReference type="EMBL" id="RAS66098.1"/>
    </source>
</evidence>
<dbReference type="AlphaFoldDB" id="A0A316HVB3"/>
<keyword evidence="4" id="KW-1185">Reference proteome</keyword>
<gene>
    <name evidence="2" type="ORF">C8D87_104649</name>
    <name evidence="1" type="ORF">C8D88_107304</name>
</gene>
<dbReference type="RefSeq" id="WP_109638566.1">
    <property type="nucleotide sequence ID" value="NZ_QGHB01000007.1"/>
</dbReference>
<protein>
    <submittedName>
        <fullName evidence="1">Uncharacterized protein</fullName>
    </submittedName>
</protein>
<accession>A0A316HVB3</accession>
<organism evidence="1 3">
    <name type="scientific">Lentzea atacamensis</name>
    <dbReference type="NCBI Taxonomy" id="531938"/>
    <lineage>
        <taxon>Bacteria</taxon>
        <taxon>Bacillati</taxon>
        <taxon>Actinomycetota</taxon>
        <taxon>Actinomycetes</taxon>
        <taxon>Pseudonocardiales</taxon>
        <taxon>Pseudonocardiaceae</taxon>
        <taxon>Lentzea</taxon>
    </lineage>
</organism>
<name>A0A316HVB3_9PSEU</name>
<evidence type="ECO:0000313" key="3">
    <source>
        <dbReference type="Proteomes" id="UP000246005"/>
    </source>
</evidence>
<dbReference type="OrthoDB" id="3700861at2"/>
<comment type="caution">
    <text evidence="1">The sequence shown here is derived from an EMBL/GenBank/DDBJ whole genome shotgun (WGS) entry which is preliminary data.</text>
</comment>
<evidence type="ECO:0000313" key="4">
    <source>
        <dbReference type="Proteomes" id="UP000248714"/>
    </source>
</evidence>
<sequence>MSTTRCATVITRVLVRSRFAPAVLTLLNVLLDTSHLVTALVVALAEIAVALSSQSWPKAGTASPVQTETRSYRATNAASSACTS</sequence>
<proteinExistence type="predicted"/>
<dbReference type="Proteomes" id="UP000246005">
    <property type="component" value="Unassembled WGS sequence"/>
</dbReference>
<dbReference type="Proteomes" id="UP000248714">
    <property type="component" value="Unassembled WGS sequence"/>
</dbReference>